<dbReference type="Pfam" id="PF06305">
    <property type="entry name" value="LapA_dom"/>
    <property type="match status" value="1"/>
</dbReference>
<dbReference type="GO" id="GO:0005886">
    <property type="term" value="C:plasma membrane"/>
    <property type="evidence" value="ECO:0007669"/>
    <property type="project" value="InterPro"/>
</dbReference>
<sequence length="119" mass="12748">MPVDEPDPQSAGTAQPAPDTTPAPEPGPRPRGLERVRDTRTARAWSGLILGAVILIVLLVFILQNLTDVTLQIFAWHFQLPLGVALLFAAIFGALLTALIGGARILQIRRAVKKGDHAV</sequence>
<feature type="transmembrane region" description="Helical" evidence="6">
    <location>
        <begin position="83"/>
        <end position="106"/>
    </location>
</feature>
<evidence type="ECO:0000256" key="4">
    <source>
        <dbReference type="ARBA" id="ARBA00023136"/>
    </source>
</evidence>
<keyword evidence="4 6" id="KW-0472">Membrane</keyword>
<dbReference type="AlphaFoldDB" id="A0A9X4LX06"/>
<feature type="transmembrane region" description="Helical" evidence="6">
    <location>
        <begin position="44"/>
        <end position="63"/>
    </location>
</feature>
<organism evidence="8 9">
    <name type="scientific">Speluncibacter jeojiensis</name>
    <dbReference type="NCBI Taxonomy" id="2710754"/>
    <lineage>
        <taxon>Bacteria</taxon>
        <taxon>Bacillati</taxon>
        <taxon>Actinomycetota</taxon>
        <taxon>Actinomycetes</taxon>
        <taxon>Mycobacteriales</taxon>
        <taxon>Speluncibacteraceae</taxon>
        <taxon>Speluncibacter</taxon>
    </lineage>
</organism>
<keyword evidence="9" id="KW-1185">Reference proteome</keyword>
<evidence type="ECO:0000256" key="6">
    <source>
        <dbReference type="SAM" id="Phobius"/>
    </source>
</evidence>
<feature type="compositionally biased region" description="Pro residues" evidence="5">
    <location>
        <begin position="19"/>
        <end position="29"/>
    </location>
</feature>
<evidence type="ECO:0000256" key="2">
    <source>
        <dbReference type="ARBA" id="ARBA00022692"/>
    </source>
</evidence>
<proteinExistence type="predicted"/>
<keyword evidence="3 6" id="KW-1133">Transmembrane helix</keyword>
<name>A0A9X4LX06_9ACTN</name>
<evidence type="ECO:0000313" key="8">
    <source>
        <dbReference type="EMBL" id="MDG3013963.1"/>
    </source>
</evidence>
<evidence type="ECO:0000259" key="7">
    <source>
        <dbReference type="Pfam" id="PF06305"/>
    </source>
</evidence>
<evidence type="ECO:0000256" key="5">
    <source>
        <dbReference type="SAM" id="MobiDB-lite"/>
    </source>
</evidence>
<protein>
    <submittedName>
        <fullName evidence="8">Lipopolysaccharide assembly protein LapA domain-containing protein</fullName>
    </submittedName>
</protein>
<comment type="caution">
    <text evidence="8">The sequence shown here is derived from an EMBL/GenBank/DDBJ whole genome shotgun (WGS) entry which is preliminary data.</text>
</comment>
<feature type="region of interest" description="Disordered" evidence="5">
    <location>
        <begin position="1"/>
        <end position="35"/>
    </location>
</feature>
<feature type="domain" description="Lipopolysaccharide assembly protein A" evidence="7">
    <location>
        <begin position="64"/>
        <end position="114"/>
    </location>
</feature>
<dbReference type="Proteomes" id="UP001152755">
    <property type="component" value="Unassembled WGS sequence"/>
</dbReference>
<gene>
    <name evidence="8" type="ORF">NVS88_05255</name>
</gene>
<reference evidence="8" key="1">
    <citation type="submission" date="2022-08" db="EMBL/GenBank/DDBJ databases">
        <title>Genome analysis of Corynebacteriales strain.</title>
        <authorList>
            <person name="Lee S.D."/>
        </authorList>
    </citation>
    <scope>NUCLEOTIDE SEQUENCE</scope>
    <source>
        <strain evidence="8">D3-21</strain>
    </source>
</reference>
<evidence type="ECO:0000256" key="1">
    <source>
        <dbReference type="ARBA" id="ARBA00022475"/>
    </source>
</evidence>
<dbReference type="InterPro" id="IPR010445">
    <property type="entry name" value="LapA_dom"/>
</dbReference>
<keyword evidence="2 6" id="KW-0812">Transmembrane</keyword>
<keyword evidence="1" id="KW-1003">Cell membrane</keyword>
<evidence type="ECO:0000256" key="3">
    <source>
        <dbReference type="ARBA" id="ARBA00022989"/>
    </source>
</evidence>
<dbReference type="EMBL" id="JANRHA010000002">
    <property type="protein sequence ID" value="MDG3013963.1"/>
    <property type="molecule type" value="Genomic_DNA"/>
</dbReference>
<accession>A0A9X4LX06</accession>
<dbReference type="RefSeq" id="WP_277832907.1">
    <property type="nucleotide sequence ID" value="NZ_JAAIVF010000003.1"/>
</dbReference>
<evidence type="ECO:0000313" key="9">
    <source>
        <dbReference type="Proteomes" id="UP001152755"/>
    </source>
</evidence>